<dbReference type="AlphaFoldDB" id="A0A0G0XE43"/>
<sequence>MTKGTLAPEFPVPTTVLLGFLVTAEVLPGWGFSVSQEKFILQSLCPCAISQEDEAGVRVPDTPPILHLLPFQIEPDAQEALMFEEARTVGTPLMLW</sequence>
<protein>
    <submittedName>
        <fullName evidence="1">Uncharacterized protein</fullName>
    </submittedName>
</protein>
<name>A0A0G0XE43_9BACT</name>
<accession>A0A0G0XE43</accession>
<dbReference type="Proteomes" id="UP000033949">
    <property type="component" value="Unassembled WGS sequence"/>
</dbReference>
<dbReference type="EMBL" id="LCCC01000039">
    <property type="protein sequence ID" value="KKS23139.1"/>
    <property type="molecule type" value="Genomic_DNA"/>
</dbReference>
<gene>
    <name evidence="1" type="ORF">UU82_C0039G0002</name>
</gene>
<evidence type="ECO:0000313" key="2">
    <source>
        <dbReference type="Proteomes" id="UP000033949"/>
    </source>
</evidence>
<evidence type="ECO:0000313" key="1">
    <source>
        <dbReference type="EMBL" id="KKS23139.1"/>
    </source>
</evidence>
<organism evidence="1 2">
    <name type="scientific">Candidatus Nomurabacteria bacterium GW2011_GWC2_41_8</name>
    <dbReference type="NCBI Taxonomy" id="1618755"/>
    <lineage>
        <taxon>Bacteria</taxon>
        <taxon>Candidatus Nomuraibacteriota</taxon>
    </lineage>
</organism>
<reference evidence="1 2" key="1">
    <citation type="journal article" date="2015" name="Nature">
        <title>rRNA introns, odd ribosomes, and small enigmatic genomes across a large radiation of phyla.</title>
        <authorList>
            <person name="Brown C.T."/>
            <person name="Hug L.A."/>
            <person name="Thomas B.C."/>
            <person name="Sharon I."/>
            <person name="Castelle C.J."/>
            <person name="Singh A."/>
            <person name="Wilkins M.J."/>
            <person name="Williams K.H."/>
            <person name="Banfield J.F."/>
        </authorList>
    </citation>
    <scope>NUCLEOTIDE SEQUENCE [LARGE SCALE GENOMIC DNA]</scope>
</reference>
<comment type="caution">
    <text evidence="1">The sequence shown here is derived from an EMBL/GenBank/DDBJ whole genome shotgun (WGS) entry which is preliminary data.</text>
</comment>
<proteinExistence type="predicted"/>